<keyword evidence="1" id="KW-0285">Flavoprotein</keyword>
<evidence type="ECO:0000313" key="5">
    <source>
        <dbReference type="Proteomes" id="UP000187651"/>
    </source>
</evidence>
<evidence type="ECO:0000256" key="2">
    <source>
        <dbReference type="ARBA" id="ARBA00022643"/>
    </source>
</evidence>
<proteinExistence type="predicted"/>
<keyword evidence="2" id="KW-0288">FMN</keyword>
<dbReference type="GO" id="GO:0016491">
    <property type="term" value="F:oxidoreductase activity"/>
    <property type="evidence" value="ECO:0007669"/>
    <property type="project" value="InterPro"/>
</dbReference>
<name>A0A1H0A2G4_9FIRM</name>
<evidence type="ECO:0000313" key="4">
    <source>
        <dbReference type="EMBL" id="SDN27720.1"/>
    </source>
</evidence>
<reference evidence="5" key="1">
    <citation type="submission" date="2016-10" db="EMBL/GenBank/DDBJ databases">
        <authorList>
            <person name="Varghese N."/>
            <person name="Submissions S."/>
        </authorList>
    </citation>
    <scope>NUCLEOTIDE SEQUENCE [LARGE SCALE GENOMIC DNA]</scope>
    <source>
        <strain evidence="5">M83</strain>
    </source>
</reference>
<dbReference type="InterPro" id="IPR029039">
    <property type="entry name" value="Flavoprotein-like_sf"/>
</dbReference>
<dbReference type="Pfam" id="PF03358">
    <property type="entry name" value="FMN_red"/>
    <property type="match status" value="1"/>
</dbReference>
<evidence type="ECO:0000256" key="1">
    <source>
        <dbReference type="ARBA" id="ARBA00022630"/>
    </source>
</evidence>
<gene>
    <name evidence="4" type="ORF">SAMN05216544_2312</name>
</gene>
<dbReference type="RefSeq" id="WP_242869349.1">
    <property type="nucleotide sequence ID" value="NZ_FNHZ01000010.1"/>
</dbReference>
<dbReference type="Gene3D" id="3.40.50.360">
    <property type="match status" value="1"/>
</dbReference>
<dbReference type="Proteomes" id="UP000187651">
    <property type="component" value="Unassembled WGS sequence"/>
</dbReference>
<protein>
    <submittedName>
        <fullName evidence="4">NADPH-dependent FMN reductase</fullName>
    </submittedName>
</protein>
<dbReference type="SUPFAM" id="SSF52218">
    <property type="entry name" value="Flavoproteins"/>
    <property type="match status" value="1"/>
</dbReference>
<dbReference type="PANTHER" id="PTHR43278">
    <property type="entry name" value="NAD(P)H-DEPENDENT FMN-CONTAINING OXIDOREDUCTASE YWQN-RELATED"/>
    <property type="match status" value="1"/>
</dbReference>
<dbReference type="EMBL" id="FNHZ01000010">
    <property type="protein sequence ID" value="SDN27720.1"/>
    <property type="molecule type" value="Genomic_DNA"/>
</dbReference>
<dbReference type="AlphaFoldDB" id="A0A1H0A2G4"/>
<keyword evidence="5" id="KW-1185">Reference proteome</keyword>
<dbReference type="PANTHER" id="PTHR43278:SF2">
    <property type="entry name" value="IRON-SULFUR FLAVOPROTEIN"/>
    <property type="match status" value="1"/>
</dbReference>
<evidence type="ECO:0000259" key="3">
    <source>
        <dbReference type="Pfam" id="PF03358"/>
    </source>
</evidence>
<dbReference type="InterPro" id="IPR051796">
    <property type="entry name" value="ISF_SsuE-like"/>
</dbReference>
<accession>A0A1H0A2G4</accession>
<dbReference type="InterPro" id="IPR005025">
    <property type="entry name" value="FMN_Rdtase-like_dom"/>
</dbReference>
<sequence>MTSEKAILIKNLEMHGLKILVLNGSPRPNGNTKKMVNAFAEGARTGGHQVDIVDVCRKRIAGCLGCDHCQKVSEGVCVQRDDMQEIYDLLKEANMLVLASPVYYHSFSGQLKCAIDRTYAIAHPGKLPNLKKAGMILSSGDDDVYEGAIYELNRNFKEFLKLDIDFMKLVAKDVTEETLAEIKEEAFRLKEPVEKKEESGNDN</sequence>
<organism evidence="4 5">
    <name type="scientific">Lachnospira pectinoschiza</name>
    <dbReference type="NCBI Taxonomy" id="28052"/>
    <lineage>
        <taxon>Bacteria</taxon>
        <taxon>Bacillati</taxon>
        <taxon>Bacillota</taxon>
        <taxon>Clostridia</taxon>
        <taxon>Lachnospirales</taxon>
        <taxon>Lachnospiraceae</taxon>
        <taxon>Lachnospira</taxon>
    </lineage>
</organism>
<feature type="domain" description="NADPH-dependent FMN reductase-like" evidence="3">
    <location>
        <begin position="18"/>
        <end position="152"/>
    </location>
</feature>